<feature type="compositionally biased region" description="Basic and acidic residues" evidence="1">
    <location>
        <begin position="265"/>
        <end position="274"/>
    </location>
</feature>
<dbReference type="InterPro" id="IPR017601">
    <property type="entry name" value="DGQHR-contain_dom"/>
</dbReference>
<reference evidence="2 3" key="1">
    <citation type="submission" date="2017-09" db="EMBL/GenBank/DDBJ databases">
        <title>Phase variable restriction modification systems are present in the genome sequences of periodontal pathogens Prevotella intermedia, Tannerella forsythia and Porphyromonas gingivalis.</title>
        <authorList>
            <person name="Haigh R.D."/>
            <person name="Crawford L."/>
            <person name="Ralph J."/>
            <person name="Wanford J."/>
            <person name="Vartoukian S.R."/>
            <person name="Hijazib K."/>
            <person name="Wade W."/>
            <person name="Oggioni M.R."/>
        </authorList>
    </citation>
    <scope>NUCLEOTIDE SEQUENCE [LARGE SCALE GENOMIC DNA]</scope>
    <source>
        <strain evidence="2 3">WW11663</strain>
    </source>
</reference>
<dbReference type="InterPro" id="IPR017642">
    <property type="entry name" value="DNA_S_mod_DndB"/>
</dbReference>
<comment type="caution">
    <text evidence="2">The sequence shown here is derived from an EMBL/GenBank/DDBJ whole genome shotgun (WGS) entry which is preliminary data.</text>
</comment>
<accession>A0A2A6E519</accession>
<name>A0A2A6E519_TANFO</name>
<organism evidence="2 3">
    <name type="scientific">Tannerella forsythia</name>
    <name type="common">Bacteroides forsythus</name>
    <dbReference type="NCBI Taxonomy" id="28112"/>
    <lineage>
        <taxon>Bacteria</taxon>
        <taxon>Pseudomonadati</taxon>
        <taxon>Bacteroidota</taxon>
        <taxon>Bacteroidia</taxon>
        <taxon>Bacteroidales</taxon>
        <taxon>Tannerellaceae</taxon>
        <taxon>Tannerella</taxon>
    </lineage>
</organism>
<dbReference type="CDD" id="cd16413">
    <property type="entry name" value="DGQHR_domain"/>
    <property type="match status" value="1"/>
</dbReference>
<evidence type="ECO:0000313" key="3">
    <source>
        <dbReference type="Proteomes" id="UP000219259"/>
    </source>
</evidence>
<dbReference type="AlphaFoldDB" id="A0A2A6E519"/>
<protein>
    <recommendedName>
        <fullName evidence="4">DGQHR domain-containing protein</fullName>
    </recommendedName>
</protein>
<sequence length="274" mass="31538">MEQNNMEIIGQNKIKGLCVNQNGQDFIIGKASISEILQYTKYTERVIIGYDEEEKPIYNEHVQRKVEMSRANKIADFLINDRNAIFPTNIVLGVPMSIIENQHNHDGLVEITLQEKVLEQISYAKRGDAYADIYITIIDGQHRMKGIEIAIERLQNDIRGNHDPEKIQKLKDLLSMEMVVSYFVDKSLEYQAMIFSTINRTQKRVSQDLVYSLFGLSSNDTPYKTALEVVLALNGHPKSPFYKRIKLYGGDYEKKSEPSAFTSNYDKKYSSSYK</sequence>
<proteinExistence type="predicted"/>
<dbReference type="RefSeq" id="WP_097531659.1">
    <property type="nucleotide sequence ID" value="NZ_NSLJ01000062.1"/>
</dbReference>
<evidence type="ECO:0008006" key="4">
    <source>
        <dbReference type="Google" id="ProtNLM"/>
    </source>
</evidence>
<dbReference type="Pfam" id="PF14072">
    <property type="entry name" value="DndB"/>
    <property type="match status" value="1"/>
</dbReference>
<gene>
    <name evidence="2" type="ORF">CLI86_13460</name>
</gene>
<evidence type="ECO:0000313" key="2">
    <source>
        <dbReference type="EMBL" id="PDP41582.1"/>
    </source>
</evidence>
<dbReference type="EMBL" id="NSLJ01000062">
    <property type="protein sequence ID" value="PDP41582.1"/>
    <property type="molecule type" value="Genomic_DNA"/>
</dbReference>
<dbReference type="NCBIfam" id="TIGR03187">
    <property type="entry name" value="DGQHR"/>
    <property type="match status" value="1"/>
</dbReference>
<evidence type="ECO:0000256" key="1">
    <source>
        <dbReference type="SAM" id="MobiDB-lite"/>
    </source>
</evidence>
<feature type="region of interest" description="Disordered" evidence="1">
    <location>
        <begin position="253"/>
        <end position="274"/>
    </location>
</feature>
<dbReference type="Proteomes" id="UP000219259">
    <property type="component" value="Unassembled WGS sequence"/>
</dbReference>